<evidence type="ECO:0000313" key="3">
    <source>
        <dbReference type="Proteomes" id="UP000295087"/>
    </source>
</evidence>
<reference evidence="2 3" key="1">
    <citation type="submission" date="2019-03" db="EMBL/GenBank/DDBJ databases">
        <title>Genomic Encyclopedia of Type Strains, Phase IV (KMG-IV): sequencing the most valuable type-strain genomes for metagenomic binning, comparative biology and taxonomic classification.</title>
        <authorList>
            <person name="Goeker M."/>
        </authorList>
    </citation>
    <scope>NUCLEOTIDE SEQUENCE [LARGE SCALE GENOMIC DNA]</scope>
    <source>
        <strain evidence="2 3">DSM 44496</strain>
    </source>
</reference>
<dbReference type="Pfam" id="PF18029">
    <property type="entry name" value="Glyoxalase_6"/>
    <property type="match status" value="1"/>
</dbReference>
<evidence type="ECO:0000313" key="2">
    <source>
        <dbReference type="EMBL" id="TDP32268.1"/>
    </source>
</evidence>
<feature type="domain" description="VOC" evidence="1">
    <location>
        <begin position="4"/>
        <end position="116"/>
    </location>
</feature>
<dbReference type="EMBL" id="SNXK01000006">
    <property type="protein sequence ID" value="TDP32268.1"/>
    <property type="molecule type" value="Genomic_DNA"/>
</dbReference>
<dbReference type="PANTHER" id="PTHR35908">
    <property type="entry name" value="HYPOTHETICAL FUSION PROTEIN"/>
    <property type="match status" value="1"/>
</dbReference>
<gene>
    <name evidence="2" type="ORF">DFR75_10653</name>
</gene>
<organism evidence="2 3">
    <name type="scientific">Nocardia ignorata</name>
    <dbReference type="NCBI Taxonomy" id="145285"/>
    <lineage>
        <taxon>Bacteria</taxon>
        <taxon>Bacillati</taxon>
        <taxon>Actinomycetota</taxon>
        <taxon>Actinomycetes</taxon>
        <taxon>Mycobacteriales</taxon>
        <taxon>Nocardiaceae</taxon>
        <taxon>Nocardia</taxon>
    </lineage>
</organism>
<protein>
    <recommendedName>
        <fullName evidence="1">VOC domain-containing protein</fullName>
    </recommendedName>
</protein>
<dbReference type="PROSITE" id="PS51819">
    <property type="entry name" value="VOC"/>
    <property type="match status" value="1"/>
</dbReference>
<dbReference type="InterPro" id="IPR037523">
    <property type="entry name" value="VOC_core"/>
</dbReference>
<sequence length="116" mass="12634">MTLAIANVVVDCHDAAALAEFYAQLLDVPVEPEASPFFAEIGRSTGMSPVLMFIQVPDRTPGKNAVHLDFHSTQWADALERAISLGGKHIGDFDQYGVQWVTVADPEGNLFDIGKY</sequence>
<dbReference type="AlphaFoldDB" id="A0A4R6P3F4"/>
<evidence type="ECO:0000259" key="1">
    <source>
        <dbReference type="PROSITE" id="PS51819"/>
    </source>
</evidence>
<name>A0A4R6P3F4_NOCIG</name>
<dbReference type="SUPFAM" id="SSF54593">
    <property type="entry name" value="Glyoxalase/Bleomycin resistance protein/Dihydroxybiphenyl dioxygenase"/>
    <property type="match status" value="1"/>
</dbReference>
<dbReference type="PANTHER" id="PTHR35908:SF1">
    <property type="entry name" value="CONSERVED PROTEIN"/>
    <property type="match status" value="1"/>
</dbReference>
<comment type="caution">
    <text evidence="2">The sequence shown here is derived from an EMBL/GenBank/DDBJ whole genome shotgun (WGS) entry which is preliminary data.</text>
</comment>
<proteinExistence type="predicted"/>
<dbReference type="RefSeq" id="WP_067494596.1">
    <property type="nucleotide sequence ID" value="NZ_SNXK01000006.1"/>
</dbReference>
<keyword evidence="3" id="KW-1185">Reference proteome</keyword>
<accession>A0A4R6P3F4</accession>
<dbReference type="InterPro" id="IPR041581">
    <property type="entry name" value="Glyoxalase_6"/>
</dbReference>
<dbReference type="InterPro" id="IPR029068">
    <property type="entry name" value="Glyas_Bleomycin-R_OHBP_Dase"/>
</dbReference>
<dbReference type="Proteomes" id="UP000295087">
    <property type="component" value="Unassembled WGS sequence"/>
</dbReference>
<dbReference type="Gene3D" id="3.10.180.10">
    <property type="entry name" value="2,3-Dihydroxybiphenyl 1,2-Dioxygenase, domain 1"/>
    <property type="match status" value="1"/>
</dbReference>